<evidence type="ECO:0000259" key="2">
    <source>
        <dbReference type="Pfam" id="PF20167"/>
    </source>
</evidence>
<feature type="compositionally biased region" description="Polar residues" evidence="1">
    <location>
        <begin position="243"/>
        <end position="262"/>
    </location>
</feature>
<dbReference type="InParanoid" id="M1DMB1"/>
<proteinExistence type="predicted"/>
<name>M1DMB1_SOLTU</name>
<dbReference type="eggNOG" id="ENOG502SPYA">
    <property type="taxonomic scope" value="Eukaryota"/>
</dbReference>
<feature type="region of interest" description="Disordered" evidence="1">
    <location>
        <begin position="227"/>
        <end position="273"/>
    </location>
</feature>
<dbReference type="EnsemblPlants" id="PGSC0003DMT400091307">
    <property type="protein sequence ID" value="PGSC0003DMT400091307"/>
    <property type="gene ID" value="PGSC0003DMG400040878"/>
</dbReference>
<feature type="compositionally biased region" description="Polar residues" evidence="1">
    <location>
        <begin position="125"/>
        <end position="140"/>
    </location>
</feature>
<feature type="region of interest" description="Disordered" evidence="1">
    <location>
        <begin position="169"/>
        <end position="206"/>
    </location>
</feature>
<evidence type="ECO:0000313" key="4">
    <source>
        <dbReference type="Proteomes" id="UP000011115"/>
    </source>
</evidence>
<feature type="region of interest" description="Disordered" evidence="1">
    <location>
        <begin position="120"/>
        <end position="142"/>
    </location>
</feature>
<dbReference type="PANTHER" id="PTHR33180:SF31">
    <property type="entry name" value="POLYPROTEIN PROTEIN"/>
    <property type="match status" value="1"/>
</dbReference>
<dbReference type="AlphaFoldDB" id="M1DMB1"/>
<reference evidence="4" key="1">
    <citation type="journal article" date="2011" name="Nature">
        <title>Genome sequence and analysis of the tuber crop potato.</title>
        <authorList>
            <consortium name="The Potato Genome Sequencing Consortium"/>
        </authorList>
    </citation>
    <scope>NUCLEOTIDE SEQUENCE [LARGE SCALE GENOMIC DNA]</scope>
    <source>
        <strain evidence="4">cv. DM1-3 516 R44</strain>
    </source>
</reference>
<dbReference type="HOGENOM" id="CLU_029307_2_3_1"/>
<sequence>MSSQNESILCHAKAVCLGCIIDGTRLNLGMIIAQEILMRAKQCQSSLPFPVLITKLCRRAQVPRDEKKDVEVIPTSSIDIRRIEAEYLKDEVEKKKEATVDTSPVVDPQTLPAEVALPTLAHGPSGTSGVVPSDTPSSSVAPLPPRSGTFVVAASRPPLTQATLLWIGDPDVPVEPDIPPATTGEDVRAEEVADSESEAEKDEEILEVVEEASYEGLTETEEAMVDAAVQTSLADTPLAAPSGPTTSEVTPSNNAQDQSVTPGTDAPTDGATV</sequence>
<dbReference type="PANTHER" id="PTHR33180">
    <property type="entry name" value="PHOTOSYSTEM II CP43 REACTION CENTER PROTEIN"/>
    <property type="match status" value="1"/>
</dbReference>
<feature type="domain" description="Putative plant transposon protein" evidence="2">
    <location>
        <begin position="1"/>
        <end position="63"/>
    </location>
</feature>
<accession>M1DMB1</accession>
<evidence type="ECO:0000313" key="3">
    <source>
        <dbReference type="EnsemblPlants" id="PGSC0003DMT400091307"/>
    </source>
</evidence>
<feature type="compositionally biased region" description="Acidic residues" evidence="1">
    <location>
        <begin position="192"/>
        <end position="206"/>
    </location>
</feature>
<keyword evidence="4" id="KW-1185">Reference proteome</keyword>
<dbReference type="PaxDb" id="4113-PGSC0003DMT400091307"/>
<dbReference type="Proteomes" id="UP000011115">
    <property type="component" value="Unassembled WGS sequence"/>
</dbReference>
<dbReference type="Pfam" id="PF20167">
    <property type="entry name" value="Transposase_32"/>
    <property type="match status" value="1"/>
</dbReference>
<dbReference type="InterPro" id="IPR046796">
    <property type="entry name" value="Transposase_32_dom"/>
</dbReference>
<protein>
    <recommendedName>
        <fullName evidence="2">Putative plant transposon protein domain-containing protein</fullName>
    </recommendedName>
</protein>
<dbReference type="Gramene" id="PGSC0003DMT400091307">
    <property type="protein sequence ID" value="PGSC0003DMT400091307"/>
    <property type="gene ID" value="PGSC0003DMG400040878"/>
</dbReference>
<organism evidence="3 4">
    <name type="scientific">Solanum tuberosum</name>
    <name type="common">Potato</name>
    <dbReference type="NCBI Taxonomy" id="4113"/>
    <lineage>
        <taxon>Eukaryota</taxon>
        <taxon>Viridiplantae</taxon>
        <taxon>Streptophyta</taxon>
        <taxon>Embryophyta</taxon>
        <taxon>Tracheophyta</taxon>
        <taxon>Spermatophyta</taxon>
        <taxon>Magnoliopsida</taxon>
        <taxon>eudicotyledons</taxon>
        <taxon>Gunneridae</taxon>
        <taxon>Pentapetalae</taxon>
        <taxon>asterids</taxon>
        <taxon>lamiids</taxon>
        <taxon>Solanales</taxon>
        <taxon>Solanaceae</taxon>
        <taxon>Solanoideae</taxon>
        <taxon>Solaneae</taxon>
        <taxon>Solanum</taxon>
    </lineage>
</organism>
<reference evidence="3" key="2">
    <citation type="submission" date="2015-06" db="UniProtKB">
        <authorList>
            <consortium name="EnsemblPlants"/>
        </authorList>
    </citation>
    <scope>IDENTIFICATION</scope>
    <source>
        <strain evidence="3">DM1-3 516 R44</strain>
    </source>
</reference>
<evidence type="ECO:0000256" key="1">
    <source>
        <dbReference type="SAM" id="MobiDB-lite"/>
    </source>
</evidence>